<keyword evidence="3" id="KW-1185">Reference proteome</keyword>
<name>A0A6N9PVE2_9BACL</name>
<feature type="domain" description="Pyridoxamine 5'-phosphate oxidase N-terminal" evidence="1">
    <location>
        <begin position="38"/>
        <end position="139"/>
    </location>
</feature>
<dbReference type="InterPro" id="IPR012349">
    <property type="entry name" value="Split_barrel_FMN-bd"/>
</dbReference>
<evidence type="ECO:0000313" key="3">
    <source>
        <dbReference type="Proteomes" id="UP000448943"/>
    </source>
</evidence>
<proteinExistence type="predicted"/>
<sequence length="212" mass="24124">MDHLEVFKDIVASEEELREMIGYPSERAIKKVISKLDSHCRHYLSLSPFALLSTSDINGICDVSPRGDAPGFIHILDDKHIVLPERQGNKRIDSIKNILSNQHVGLIFLIPGLKETLRINGKACVIKDQEILKHMAVNERVPLIGIGIEIEECFVHCAKSLIRSQLWDQKTWIDKENLPSIPHMMAAHVNKSSMTPKIIEESLHESYTKRLY</sequence>
<dbReference type="EMBL" id="SIJB01000004">
    <property type="protein sequence ID" value="NBI27491.1"/>
    <property type="molecule type" value="Genomic_DNA"/>
</dbReference>
<protein>
    <submittedName>
        <fullName evidence="2">Pyridoxamine 5'-phosphate oxidase family protein</fullName>
    </submittedName>
</protein>
<dbReference type="Pfam" id="PF01243">
    <property type="entry name" value="PNPOx_N"/>
    <property type="match status" value="1"/>
</dbReference>
<reference evidence="2 3" key="1">
    <citation type="submission" date="2019-01" db="EMBL/GenBank/DDBJ databases">
        <title>Chengkuizengella sp. nov., isolated from deep-sea sediment of East Pacific Ocean.</title>
        <authorList>
            <person name="Yang J."/>
            <person name="Lai Q."/>
            <person name="Shao Z."/>
        </authorList>
    </citation>
    <scope>NUCLEOTIDE SEQUENCE [LARGE SCALE GENOMIC DNA]</scope>
    <source>
        <strain evidence="2 3">YPA3-1-1</strain>
    </source>
</reference>
<dbReference type="InterPro" id="IPR024029">
    <property type="entry name" value="Pyridox_Oxase_FMN-dep"/>
</dbReference>
<dbReference type="SUPFAM" id="SSF50475">
    <property type="entry name" value="FMN-binding split barrel"/>
    <property type="match status" value="1"/>
</dbReference>
<dbReference type="NCBIfam" id="TIGR04025">
    <property type="entry name" value="PPOX_FMN_DR2398"/>
    <property type="match status" value="1"/>
</dbReference>
<dbReference type="Gene3D" id="2.30.110.10">
    <property type="entry name" value="Electron Transport, Fmn-binding Protein, Chain A"/>
    <property type="match status" value="1"/>
</dbReference>
<comment type="caution">
    <text evidence="2">The sequence shown here is derived from an EMBL/GenBank/DDBJ whole genome shotgun (WGS) entry which is preliminary data.</text>
</comment>
<dbReference type="OrthoDB" id="9796486at2"/>
<dbReference type="PANTHER" id="PTHR42815">
    <property type="entry name" value="FAD-BINDING, PUTATIVE (AFU_ORTHOLOGUE AFUA_6G07600)-RELATED"/>
    <property type="match status" value="1"/>
</dbReference>
<dbReference type="InterPro" id="IPR011576">
    <property type="entry name" value="Pyridox_Oxase_N"/>
</dbReference>
<dbReference type="RefSeq" id="WP_160643500.1">
    <property type="nucleotide sequence ID" value="NZ_SIJB01000004.1"/>
</dbReference>
<accession>A0A6N9PVE2</accession>
<evidence type="ECO:0000259" key="1">
    <source>
        <dbReference type="Pfam" id="PF01243"/>
    </source>
</evidence>
<gene>
    <name evidence="2" type="ORF">ERL59_00720</name>
</gene>
<dbReference type="Proteomes" id="UP000448943">
    <property type="component" value="Unassembled WGS sequence"/>
</dbReference>
<dbReference type="PANTHER" id="PTHR42815:SF2">
    <property type="entry name" value="FAD-BINDING, PUTATIVE (AFU_ORTHOLOGUE AFUA_6G07600)-RELATED"/>
    <property type="match status" value="1"/>
</dbReference>
<dbReference type="AlphaFoldDB" id="A0A6N9PVE2"/>
<organism evidence="2 3">
    <name type="scientific">Chengkuizengella marina</name>
    <dbReference type="NCBI Taxonomy" id="2507566"/>
    <lineage>
        <taxon>Bacteria</taxon>
        <taxon>Bacillati</taxon>
        <taxon>Bacillota</taxon>
        <taxon>Bacilli</taxon>
        <taxon>Bacillales</taxon>
        <taxon>Paenibacillaceae</taxon>
        <taxon>Chengkuizengella</taxon>
    </lineage>
</organism>
<evidence type="ECO:0000313" key="2">
    <source>
        <dbReference type="EMBL" id="NBI27491.1"/>
    </source>
</evidence>